<protein>
    <submittedName>
        <fullName evidence="1">Uncharacterized protein</fullName>
    </submittedName>
</protein>
<dbReference type="Proteomes" id="UP000235786">
    <property type="component" value="Unassembled WGS sequence"/>
</dbReference>
<evidence type="ECO:0000313" key="1">
    <source>
        <dbReference type="EMBL" id="PMD30786.1"/>
    </source>
</evidence>
<dbReference type="AlphaFoldDB" id="A0A2J6QWY6"/>
<organism evidence="1 2">
    <name type="scientific">Hyaloscypha variabilis (strain UAMH 11265 / GT02V1 / F)</name>
    <name type="common">Meliniomyces variabilis</name>
    <dbReference type="NCBI Taxonomy" id="1149755"/>
    <lineage>
        <taxon>Eukaryota</taxon>
        <taxon>Fungi</taxon>
        <taxon>Dikarya</taxon>
        <taxon>Ascomycota</taxon>
        <taxon>Pezizomycotina</taxon>
        <taxon>Leotiomycetes</taxon>
        <taxon>Helotiales</taxon>
        <taxon>Hyaloscyphaceae</taxon>
        <taxon>Hyaloscypha</taxon>
        <taxon>Hyaloscypha variabilis</taxon>
    </lineage>
</organism>
<dbReference type="EMBL" id="KZ613965">
    <property type="protein sequence ID" value="PMD30786.1"/>
    <property type="molecule type" value="Genomic_DNA"/>
</dbReference>
<accession>A0A2J6QWY6</accession>
<name>A0A2J6QWY6_HYAVF</name>
<proteinExistence type="predicted"/>
<sequence length="173" mass="19706">MPIIHHGAREGDIKDVFVQSYWPATWKIALGQERGKPPSTFLRLTVPPLSWSRISRPYSSFLALVEKLHRLADSEQLPLSRPRLVRQPVMEREGEVKLPLCPWRALVEAILPPGLSMGPSIWGYDCFHFRSKALSSSLYKERAALLVRTFLGLAIERLQPSEINIYLTQCSLD</sequence>
<keyword evidence="2" id="KW-1185">Reference proteome</keyword>
<gene>
    <name evidence="1" type="ORF">L207DRAFT_200499</name>
</gene>
<reference evidence="1 2" key="1">
    <citation type="submission" date="2016-04" db="EMBL/GenBank/DDBJ databases">
        <title>A degradative enzymes factory behind the ericoid mycorrhizal symbiosis.</title>
        <authorList>
            <consortium name="DOE Joint Genome Institute"/>
            <person name="Martino E."/>
            <person name="Morin E."/>
            <person name="Grelet G."/>
            <person name="Kuo A."/>
            <person name="Kohler A."/>
            <person name="Daghino S."/>
            <person name="Barry K."/>
            <person name="Choi C."/>
            <person name="Cichocki N."/>
            <person name="Clum A."/>
            <person name="Copeland A."/>
            <person name="Hainaut M."/>
            <person name="Haridas S."/>
            <person name="Labutti K."/>
            <person name="Lindquist E."/>
            <person name="Lipzen A."/>
            <person name="Khouja H.-R."/>
            <person name="Murat C."/>
            <person name="Ohm R."/>
            <person name="Olson A."/>
            <person name="Spatafora J."/>
            <person name="Veneault-Fourrey C."/>
            <person name="Henrissat B."/>
            <person name="Grigoriev I."/>
            <person name="Martin F."/>
            <person name="Perotto S."/>
        </authorList>
    </citation>
    <scope>NUCLEOTIDE SEQUENCE [LARGE SCALE GENOMIC DNA]</scope>
    <source>
        <strain evidence="1 2">F</strain>
    </source>
</reference>
<evidence type="ECO:0000313" key="2">
    <source>
        <dbReference type="Proteomes" id="UP000235786"/>
    </source>
</evidence>